<feature type="compositionally biased region" description="Basic and acidic residues" evidence="1">
    <location>
        <begin position="419"/>
        <end position="434"/>
    </location>
</feature>
<evidence type="ECO:0000313" key="3">
    <source>
        <dbReference type="EMBL" id="PFH31785.1"/>
    </source>
</evidence>
<proteinExistence type="predicted"/>
<dbReference type="VEuPathDB" id="ToxoDB:BESB_022770"/>
<dbReference type="AlphaFoldDB" id="A0A2A9M1C2"/>
<sequence>MQAPGAAPSSTHGHGSSEVRTDGRAPCKNDSSAGTFAVPASIRTLRNNSASHSSGAGASAPSSASGGRANASAKQQEAPPLTTPASGIDRKAAFVYEPPPWGLGGEFTATEEAVEQACAHPAFPDLMLEVIREGVVIDQVPLKGRGWWLLGSLKEHVDVLYEHPFVSRRHLALQFAAKPPFNLYCIDLQSSYGTICNGVPLKPHEPFLVYEATQANSGTAGASEASASIPDPPACSADSSANEDEANAGNAEASEQESVFFVGGRGNTRRLFVIKKRTDEPAIPVEAAADKTTQRNASQGVGKRKPSHSVAIEEQMKTASSESKGVGSARGKSDGGKKLQDTRDMPKTGKLAMSAQGKPGATCPPQQQSPEGGEMDEEKALAESPTILEGEKGEAFLEELQKAREKKRKAGGAQPVDVPEMKNRKFAGKEKDSETTCLDDEDEETPEERERRERLEANTEAMMFDEDDDFFDRSAGAEGAAAAQKRKNKNQEPLTEASLERRMAELKREIARCNAEMERIAKTHSEKTQPGTQASPSAAGSKAKPAKAADNFDDGMDSLDAFMAGVEQSLVSQEREKVEMRMKTLKAELKETKRLLALAKA</sequence>
<feature type="region of interest" description="Disordered" evidence="1">
    <location>
        <begin position="515"/>
        <end position="554"/>
    </location>
</feature>
<gene>
    <name evidence="3" type="ORF">BESB_022770</name>
</gene>
<dbReference type="InterPro" id="IPR008984">
    <property type="entry name" value="SMAD_FHA_dom_sf"/>
</dbReference>
<dbReference type="KEGG" id="bbes:BESB_022770"/>
<feature type="compositionally biased region" description="Basic and acidic residues" evidence="1">
    <location>
        <begin position="331"/>
        <end position="347"/>
    </location>
</feature>
<feature type="compositionally biased region" description="Basic and acidic residues" evidence="1">
    <location>
        <begin position="389"/>
        <end position="403"/>
    </location>
</feature>
<feature type="domain" description="FHA" evidence="2">
    <location>
        <begin position="148"/>
        <end position="201"/>
    </location>
</feature>
<comment type="caution">
    <text evidence="3">The sequence shown here is derived from an EMBL/GenBank/DDBJ whole genome shotgun (WGS) entry which is preliminary data.</text>
</comment>
<feature type="region of interest" description="Disordered" evidence="1">
    <location>
        <begin position="1"/>
        <end position="86"/>
    </location>
</feature>
<feature type="compositionally biased region" description="Low complexity" evidence="1">
    <location>
        <begin position="534"/>
        <end position="549"/>
    </location>
</feature>
<reference evidence="3 4" key="1">
    <citation type="submission" date="2017-09" db="EMBL/GenBank/DDBJ databases">
        <title>Genome sequencing of Besnoitia besnoiti strain Bb-Ger1.</title>
        <authorList>
            <person name="Schares G."/>
            <person name="Venepally P."/>
            <person name="Lorenzi H.A."/>
        </authorList>
    </citation>
    <scope>NUCLEOTIDE SEQUENCE [LARGE SCALE GENOMIC DNA]</scope>
    <source>
        <strain evidence="3 4">Bb-Ger1</strain>
    </source>
</reference>
<dbReference type="Gene3D" id="2.60.200.20">
    <property type="match status" value="1"/>
</dbReference>
<feature type="compositionally biased region" description="Acidic residues" evidence="1">
    <location>
        <begin position="437"/>
        <end position="447"/>
    </location>
</feature>
<dbReference type="EMBL" id="NWUJ01000013">
    <property type="protein sequence ID" value="PFH31785.1"/>
    <property type="molecule type" value="Genomic_DNA"/>
</dbReference>
<feature type="compositionally biased region" description="Basic and acidic residues" evidence="1">
    <location>
        <begin position="15"/>
        <end position="27"/>
    </location>
</feature>
<accession>A0A2A9M1C2</accession>
<feature type="compositionally biased region" description="Basic and acidic residues" evidence="1">
    <location>
        <begin position="515"/>
        <end position="527"/>
    </location>
</feature>
<dbReference type="InterPro" id="IPR050923">
    <property type="entry name" value="Cell_Proc_Reg/RNA_Proc"/>
</dbReference>
<keyword evidence="4" id="KW-1185">Reference proteome</keyword>
<evidence type="ECO:0000313" key="4">
    <source>
        <dbReference type="Proteomes" id="UP000224006"/>
    </source>
</evidence>
<feature type="region of interest" description="Disordered" evidence="1">
    <location>
        <begin position="284"/>
        <end position="498"/>
    </location>
</feature>
<evidence type="ECO:0000259" key="2">
    <source>
        <dbReference type="PROSITE" id="PS50006"/>
    </source>
</evidence>
<name>A0A2A9M1C2_BESBE</name>
<feature type="compositionally biased region" description="Low complexity" evidence="1">
    <location>
        <begin position="49"/>
        <end position="73"/>
    </location>
</feature>
<evidence type="ECO:0000256" key="1">
    <source>
        <dbReference type="SAM" id="MobiDB-lite"/>
    </source>
</evidence>
<dbReference type="PROSITE" id="PS50006">
    <property type="entry name" value="FHA_DOMAIN"/>
    <property type="match status" value="1"/>
</dbReference>
<dbReference type="PANTHER" id="PTHR23308">
    <property type="entry name" value="NUCLEAR INHIBITOR OF PROTEIN PHOSPHATASE-1"/>
    <property type="match status" value="1"/>
</dbReference>
<dbReference type="OrthoDB" id="444265at2759"/>
<dbReference type="InterPro" id="IPR000253">
    <property type="entry name" value="FHA_dom"/>
</dbReference>
<dbReference type="GeneID" id="40307337"/>
<dbReference type="Proteomes" id="UP000224006">
    <property type="component" value="Chromosome XII"/>
</dbReference>
<feature type="region of interest" description="Disordered" evidence="1">
    <location>
        <begin position="221"/>
        <end position="255"/>
    </location>
</feature>
<dbReference type="RefSeq" id="XP_029215794.1">
    <property type="nucleotide sequence ID" value="XM_029360979.1"/>
</dbReference>
<dbReference type="Pfam" id="PF00498">
    <property type="entry name" value="FHA"/>
    <property type="match status" value="1"/>
</dbReference>
<protein>
    <recommendedName>
        <fullName evidence="2">FHA domain-containing protein</fullName>
    </recommendedName>
</protein>
<feature type="compositionally biased region" description="Basic and acidic residues" evidence="1">
    <location>
        <begin position="448"/>
        <end position="457"/>
    </location>
</feature>
<dbReference type="SUPFAM" id="SSF49879">
    <property type="entry name" value="SMAD/FHA domain"/>
    <property type="match status" value="1"/>
</dbReference>
<dbReference type="SMART" id="SM00240">
    <property type="entry name" value="FHA"/>
    <property type="match status" value="1"/>
</dbReference>
<organism evidence="3 4">
    <name type="scientific">Besnoitia besnoiti</name>
    <name type="common">Apicomplexan protozoan</name>
    <dbReference type="NCBI Taxonomy" id="94643"/>
    <lineage>
        <taxon>Eukaryota</taxon>
        <taxon>Sar</taxon>
        <taxon>Alveolata</taxon>
        <taxon>Apicomplexa</taxon>
        <taxon>Conoidasida</taxon>
        <taxon>Coccidia</taxon>
        <taxon>Eucoccidiorida</taxon>
        <taxon>Eimeriorina</taxon>
        <taxon>Sarcocystidae</taxon>
        <taxon>Besnoitia</taxon>
    </lineage>
</organism>